<protein>
    <recommendedName>
        <fullName evidence="4">DUF5333 domain-containing protein</fullName>
    </recommendedName>
</protein>
<accession>A0A1X6ZF53</accession>
<dbReference type="Proteomes" id="UP000193963">
    <property type="component" value="Unassembled WGS sequence"/>
</dbReference>
<organism evidence="2 3">
    <name type="scientific">Pseudooceanicola marinus</name>
    <dbReference type="NCBI Taxonomy" id="396013"/>
    <lineage>
        <taxon>Bacteria</taxon>
        <taxon>Pseudomonadati</taxon>
        <taxon>Pseudomonadota</taxon>
        <taxon>Alphaproteobacteria</taxon>
        <taxon>Rhodobacterales</taxon>
        <taxon>Paracoccaceae</taxon>
        <taxon>Pseudooceanicola</taxon>
    </lineage>
</organism>
<gene>
    <name evidence="2" type="ORF">PSM7751_02372</name>
</gene>
<name>A0A1X6ZF53_9RHOB</name>
<dbReference type="InterPro" id="IPR020349">
    <property type="entry name" value="Uncharacterised_14.7kDa"/>
</dbReference>
<feature type="chain" id="PRO_5012688194" description="DUF5333 domain-containing protein" evidence="1">
    <location>
        <begin position="29"/>
        <end position="144"/>
    </location>
</feature>
<reference evidence="3" key="1">
    <citation type="submission" date="2017-03" db="EMBL/GenBank/DDBJ databases">
        <authorList>
            <person name="Rodrigo-Torres L."/>
            <person name="Arahal R.D."/>
            <person name="Lucena T."/>
        </authorList>
    </citation>
    <scope>NUCLEOTIDE SEQUENCE [LARGE SCALE GENOMIC DNA]</scope>
    <source>
        <strain evidence="3">CECT 7751</strain>
    </source>
</reference>
<dbReference type="AlphaFoldDB" id="A0A1X6ZF53"/>
<proteinExistence type="predicted"/>
<evidence type="ECO:0000313" key="2">
    <source>
        <dbReference type="EMBL" id="SLN49199.1"/>
    </source>
</evidence>
<dbReference type="Pfam" id="PF17267">
    <property type="entry name" value="DUF5333"/>
    <property type="match status" value="1"/>
</dbReference>
<keyword evidence="3" id="KW-1185">Reference proteome</keyword>
<dbReference type="EMBL" id="FWFN01000004">
    <property type="protein sequence ID" value="SLN49199.1"/>
    <property type="molecule type" value="Genomic_DNA"/>
</dbReference>
<dbReference type="RefSeq" id="WP_085888414.1">
    <property type="nucleotide sequence ID" value="NZ_FWFN01000004.1"/>
</dbReference>
<evidence type="ECO:0000256" key="1">
    <source>
        <dbReference type="SAM" id="SignalP"/>
    </source>
</evidence>
<sequence>MKPAFSAFAPVAATALALTLVLPGAARASNDLPPLREVEEIDRNMLWVALAIEISDKCDQIAPRNLKGLLVLNDLRGQARNLGYSNAQIEEYATSDAEKARMRELGEQYVKSQGLDPDVSADLCSLGSAEIARNSRIGALLKAK</sequence>
<keyword evidence="1" id="KW-0732">Signal</keyword>
<evidence type="ECO:0000313" key="3">
    <source>
        <dbReference type="Proteomes" id="UP000193963"/>
    </source>
</evidence>
<evidence type="ECO:0008006" key="4">
    <source>
        <dbReference type="Google" id="ProtNLM"/>
    </source>
</evidence>
<feature type="signal peptide" evidence="1">
    <location>
        <begin position="1"/>
        <end position="28"/>
    </location>
</feature>
<dbReference type="OrthoDB" id="7658992at2"/>